<evidence type="ECO:0000256" key="4">
    <source>
        <dbReference type="ARBA" id="ARBA00022989"/>
    </source>
</evidence>
<dbReference type="EMBL" id="CP000138">
    <property type="protein sequence ID" value="ABC94403.1"/>
    <property type="molecule type" value="Genomic_DNA"/>
</dbReference>
<proteinExistence type="inferred from homology"/>
<dbReference type="Proteomes" id="UP000001936">
    <property type="component" value="Plasmid p42f"/>
</dbReference>
<keyword evidence="3 6" id="KW-0812">Transmembrane</keyword>
<comment type="subcellular location">
    <subcellularLocation>
        <location evidence="6">Cell membrane</location>
        <topology evidence="6">Multi-pass membrane protein</topology>
    </subcellularLocation>
    <subcellularLocation>
        <location evidence="1">Membrane</location>
        <topology evidence="1">Multi-pass membrane protein</topology>
    </subcellularLocation>
</comment>
<dbReference type="InterPro" id="IPR035973">
    <property type="entry name" value="Cyt_c_oxidase_su3-like_sf"/>
</dbReference>
<evidence type="ECO:0000256" key="2">
    <source>
        <dbReference type="ARBA" id="ARBA00010581"/>
    </source>
</evidence>
<dbReference type="KEGG" id="ret:RHE_PF00514"/>
<comment type="similarity">
    <text evidence="2 6">Belongs to the cytochrome c oxidase subunit 3 family.</text>
</comment>
<evidence type="ECO:0000313" key="9">
    <source>
        <dbReference type="EMBL" id="ABC94403.1"/>
    </source>
</evidence>
<evidence type="ECO:0000256" key="7">
    <source>
        <dbReference type="SAM" id="Phobius"/>
    </source>
</evidence>
<evidence type="ECO:0000313" key="10">
    <source>
        <dbReference type="Proteomes" id="UP000001936"/>
    </source>
</evidence>
<keyword evidence="4 7" id="KW-1133">Transmembrane helix</keyword>
<evidence type="ECO:0000256" key="5">
    <source>
        <dbReference type="ARBA" id="ARBA00023136"/>
    </source>
</evidence>
<dbReference type="PANTHER" id="PTHR11403:SF6">
    <property type="entry name" value="NITRIC OXIDE REDUCTASE SUBUNIT E"/>
    <property type="match status" value="1"/>
</dbReference>
<keyword evidence="10" id="KW-1185">Reference proteome</keyword>
<evidence type="ECO:0000259" key="8">
    <source>
        <dbReference type="PROSITE" id="PS50253"/>
    </source>
</evidence>
<evidence type="ECO:0000256" key="6">
    <source>
        <dbReference type="RuleBase" id="RU003376"/>
    </source>
</evidence>
<feature type="transmembrane region" description="Helical" evidence="7">
    <location>
        <begin position="21"/>
        <end position="43"/>
    </location>
</feature>
<name>Q2JYD3_RHIEC</name>
<dbReference type="InterPro" id="IPR013833">
    <property type="entry name" value="Cyt_c_oxidase_su3_a-hlx"/>
</dbReference>
<dbReference type="AlphaFoldDB" id="Q2JYD3"/>
<feature type="domain" description="Heme-copper oxidase subunit III family profile" evidence="8">
    <location>
        <begin position="1"/>
        <end position="179"/>
    </location>
</feature>
<geneLocation type="plasmid" evidence="9 10">
    <name>p42f</name>
</geneLocation>
<dbReference type="InterPro" id="IPR024791">
    <property type="entry name" value="Cyt_c/ubiquinol_Oxase_su3"/>
</dbReference>
<sequence>MISSEPHGQAAPESDDLLAWILAWSELVAFAALLTGFVIASWFQPEAFAAGKARLHHDMALANTVILLVSGWFAALAPRSGSIGRQRLALLAAAAGGILFVAVKLYEYRAEGTSLLAADVFSQLYVLITGFHLAHVLFGALVLGLMARFPSPENIHLMTTLWHVIDIVWLVMFPVIYLL</sequence>
<feature type="transmembrane region" description="Helical" evidence="7">
    <location>
        <begin position="88"/>
        <end position="106"/>
    </location>
</feature>
<dbReference type="PROSITE" id="PS50253">
    <property type="entry name" value="COX3"/>
    <property type="match status" value="1"/>
</dbReference>
<keyword evidence="9" id="KW-0614">Plasmid</keyword>
<dbReference type="OrthoDB" id="9810850at2"/>
<gene>
    <name evidence="9" type="primary">norE</name>
    <name evidence="9" type="ordered locus">RHE_PF00514</name>
</gene>
<feature type="transmembrane region" description="Helical" evidence="7">
    <location>
        <begin position="159"/>
        <end position="178"/>
    </location>
</feature>
<dbReference type="SUPFAM" id="SSF81452">
    <property type="entry name" value="Cytochrome c oxidase subunit III-like"/>
    <property type="match status" value="1"/>
</dbReference>
<dbReference type="GO" id="GO:0004129">
    <property type="term" value="F:cytochrome-c oxidase activity"/>
    <property type="evidence" value="ECO:0007669"/>
    <property type="project" value="InterPro"/>
</dbReference>
<organism evidence="9 10">
    <name type="scientific">Rhizobium etli (strain ATCC 51251 / DSM 11541 / JCM 21823 / NBRC 15573 / CFN 42)</name>
    <dbReference type="NCBI Taxonomy" id="347834"/>
    <lineage>
        <taxon>Bacteria</taxon>
        <taxon>Pseudomonadati</taxon>
        <taxon>Pseudomonadota</taxon>
        <taxon>Alphaproteobacteria</taxon>
        <taxon>Hyphomicrobiales</taxon>
        <taxon>Rhizobiaceae</taxon>
        <taxon>Rhizobium/Agrobacterium group</taxon>
        <taxon>Rhizobium</taxon>
    </lineage>
</organism>
<dbReference type="Pfam" id="PF00510">
    <property type="entry name" value="COX3"/>
    <property type="match status" value="1"/>
</dbReference>
<dbReference type="RefSeq" id="WP_011428817.1">
    <property type="nucleotide sequence ID" value="NC_007766.1"/>
</dbReference>
<dbReference type="PANTHER" id="PTHR11403">
    <property type="entry name" value="CYTOCHROME C OXIDASE SUBUNIT III"/>
    <property type="match status" value="1"/>
</dbReference>
<dbReference type="GO" id="GO:0005886">
    <property type="term" value="C:plasma membrane"/>
    <property type="evidence" value="ECO:0007669"/>
    <property type="project" value="UniProtKB-SubCell"/>
</dbReference>
<dbReference type="HOGENOM" id="CLU_044071_2_1_5"/>
<evidence type="ECO:0000256" key="1">
    <source>
        <dbReference type="ARBA" id="ARBA00004141"/>
    </source>
</evidence>
<dbReference type="GO" id="GO:0019646">
    <property type="term" value="P:aerobic electron transport chain"/>
    <property type="evidence" value="ECO:0007669"/>
    <property type="project" value="InterPro"/>
</dbReference>
<protein>
    <submittedName>
        <fullName evidence="9">Nitric oxide reductase protein</fullName>
    </submittedName>
</protein>
<feature type="transmembrane region" description="Helical" evidence="7">
    <location>
        <begin position="126"/>
        <end position="147"/>
    </location>
</feature>
<keyword evidence="5 7" id="KW-0472">Membrane</keyword>
<accession>Q2JYD3</accession>
<evidence type="ECO:0000256" key="3">
    <source>
        <dbReference type="ARBA" id="ARBA00022692"/>
    </source>
</evidence>
<reference evidence="9 10" key="1">
    <citation type="journal article" date="2006" name="Proc. Natl. Acad. Sci. U.S.A.">
        <title>The partitioned Rhizobium etli genome: genetic and metabolic redundancy in seven interacting replicons.</title>
        <authorList>
            <person name="Gonzalez V."/>
            <person name="Santamaria R.I."/>
            <person name="Bustos P."/>
            <person name="Hernandez-Gonzalez I."/>
            <person name="Medrano-Soto A."/>
            <person name="Moreno-Hagelsieb G."/>
            <person name="Janga S.C."/>
            <person name="Ramirez M.A."/>
            <person name="Jimenez-Jacinto V."/>
            <person name="Collado-Vides J."/>
            <person name="Davila G."/>
        </authorList>
    </citation>
    <scope>NUCLEOTIDE SEQUENCE [LARGE SCALE GENOMIC DNA]</scope>
    <source>
        <strain evidence="10">ATCC 51251 / DSM 11541 / JCM 21823 / NBRC 15573 / CFN 42</strain>
    </source>
</reference>
<dbReference type="Gene3D" id="1.20.120.80">
    <property type="entry name" value="Cytochrome c oxidase, subunit III, four-helix bundle"/>
    <property type="match status" value="1"/>
</dbReference>
<dbReference type="InterPro" id="IPR000298">
    <property type="entry name" value="Cyt_c_oxidase-like_su3"/>
</dbReference>
<feature type="transmembrane region" description="Helical" evidence="7">
    <location>
        <begin position="55"/>
        <end position="76"/>
    </location>
</feature>